<dbReference type="GeneID" id="20242967"/>
<organism evidence="1 2">
    <name type="scientific">Lottia gigantea</name>
    <name type="common">Giant owl limpet</name>
    <dbReference type="NCBI Taxonomy" id="225164"/>
    <lineage>
        <taxon>Eukaryota</taxon>
        <taxon>Metazoa</taxon>
        <taxon>Spiralia</taxon>
        <taxon>Lophotrochozoa</taxon>
        <taxon>Mollusca</taxon>
        <taxon>Gastropoda</taxon>
        <taxon>Patellogastropoda</taxon>
        <taxon>Lottioidea</taxon>
        <taxon>Lottiidae</taxon>
        <taxon>Lottia</taxon>
    </lineage>
</organism>
<dbReference type="AlphaFoldDB" id="V4AQM5"/>
<dbReference type="EMBL" id="KB201555">
    <property type="protein sequence ID" value="ESO95981.1"/>
    <property type="molecule type" value="Genomic_DNA"/>
</dbReference>
<evidence type="ECO:0000313" key="2">
    <source>
        <dbReference type="Proteomes" id="UP000030746"/>
    </source>
</evidence>
<gene>
    <name evidence="1" type="ORF">LOTGIDRAFT_175002</name>
</gene>
<evidence type="ECO:0000313" key="1">
    <source>
        <dbReference type="EMBL" id="ESO95981.1"/>
    </source>
</evidence>
<dbReference type="RefSeq" id="XP_009053344.1">
    <property type="nucleotide sequence ID" value="XM_009055096.1"/>
</dbReference>
<proteinExistence type="predicted"/>
<dbReference type="OrthoDB" id="6159314at2759"/>
<dbReference type="HOGENOM" id="CLU_1476768_0_0_1"/>
<dbReference type="CTD" id="20242967"/>
<dbReference type="Proteomes" id="UP000030746">
    <property type="component" value="Unassembled WGS sequence"/>
</dbReference>
<protein>
    <submittedName>
        <fullName evidence="1">Uncharacterized protein</fullName>
    </submittedName>
</protein>
<name>V4AQM5_LOTGI</name>
<keyword evidence="2" id="KW-1185">Reference proteome</keyword>
<accession>V4AQM5</accession>
<sequence length="183" mass="21297">MGAFILHFERIARHQEWSNRKKLENCLGNSALEYADKLSSDLLYREVKKELNFRLSEKDEPVSARRELQSLRQLETESLRAQRVQTLAMDGYTDASSKTRNQIAIECFLRGCKEKDAVQKAMEKNPKSVQDALKHMRLFLANQKSLFGSKNFSHRQVNFKTESDTESVNTISTHETLKHYTKR</sequence>
<reference evidence="1 2" key="1">
    <citation type="journal article" date="2013" name="Nature">
        <title>Insights into bilaterian evolution from three spiralian genomes.</title>
        <authorList>
            <person name="Simakov O."/>
            <person name="Marletaz F."/>
            <person name="Cho S.J."/>
            <person name="Edsinger-Gonzales E."/>
            <person name="Havlak P."/>
            <person name="Hellsten U."/>
            <person name="Kuo D.H."/>
            <person name="Larsson T."/>
            <person name="Lv J."/>
            <person name="Arendt D."/>
            <person name="Savage R."/>
            <person name="Osoegawa K."/>
            <person name="de Jong P."/>
            <person name="Grimwood J."/>
            <person name="Chapman J.A."/>
            <person name="Shapiro H."/>
            <person name="Aerts A."/>
            <person name="Otillar R.P."/>
            <person name="Terry A.Y."/>
            <person name="Boore J.L."/>
            <person name="Grigoriev I.V."/>
            <person name="Lindberg D.R."/>
            <person name="Seaver E.C."/>
            <person name="Weisblat D.A."/>
            <person name="Putnam N.H."/>
            <person name="Rokhsar D.S."/>
        </authorList>
    </citation>
    <scope>NUCLEOTIDE SEQUENCE [LARGE SCALE GENOMIC DNA]</scope>
</reference>
<dbReference type="KEGG" id="lgi:LOTGIDRAFT_175002"/>